<feature type="compositionally biased region" description="Low complexity" evidence="2">
    <location>
        <begin position="168"/>
        <end position="186"/>
    </location>
</feature>
<dbReference type="InterPro" id="IPR012945">
    <property type="entry name" value="Tubulin-bd_cofactor_C_dom"/>
</dbReference>
<comment type="similarity">
    <text evidence="1">Belongs to the TBCC family.</text>
</comment>
<evidence type="ECO:0000313" key="4">
    <source>
        <dbReference type="EMBL" id="KAK9916762.1"/>
    </source>
</evidence>
<dbReference type="EMBL" id="JALJOT010000003">
    <property type="protein sequence ID" value="KAK9916762.1"/>
    <property type="molecule type" value="Genomic_DNA"/>
</dbReference>
<dbReference type="PROSITE" id="PS51329">
    <property type="entry name" value="C_CAP_COFACTOR_C"/>
    <property type="match status" value="1"/>
</dbReference>
<reference evidence="4 5" key="1">
    <citation type="journal article" date="2024" name="Nat. Commun.">
        <title>Phylogenomics reveals the evolutionary origins of lichenization in chlorophyte algae.</title>
        <authorList>
            <person name="Puginier C."/>
            <person name="Libourel C."/>
            <person name="Otte J."/>
            <person name="Skaloud P."/>
            <person name="Haon M."/>
            <person name="Grisel S."/>
            <person name="Petersen M."/>
            <person name="Berrin J.G."/>
            <person name="Delaux P.M."/>
            <person name="Dal Grande F."/>
            <person name="Keller J."/>
        </authorList>
    </citation>
    <scope>NUCLEOTIDE SEQUENCE [LARGE SCALE GENOMIC DNA]</scope>
    <source>
        <strain evidence="4 5">SAG 216-7</strain>
    </source>
</reference>
<dbReference type="PANTHER" id="PTHR16052:SF0">
    <property type="entry name" value="TBCC DOMAIN-CONTAINING PROTEIN 1"/>
    <property type="match status" value="1"/>
</dbReference>
<dbReference type="InterPro" id="IPR016098">
    <property type="entry name" value="CAP/MinC_C"/>
</dbReference>
<protein>
    <recommendedName>
        <fullName evidence="3">C-CAP/cofactor C-like domain-containing protein</fullName>
    </recommendedName>
</protein>
<accession>A0ABR2YY34</accession>
<feature type="region of interest" description="Disordered" evidence="2">
    <location>
        <begin position="271"/>
        <end position="291"/>
    </location>
</feature>
<dbReference type="InterPro" id="IPR039589">
    <property type="entry name" value="TBCC1"/>
</dbReference>
<gene>
    <name evidence="4" type="ORF">WJX75_006671</name>
</gene>
<feature type="compositionally biased region" description="Polar residues" evidence="2">
    <location>
        <begin position="187"/>
        <end position="202"/>
    </location>
</feature>
<proteinExistence type="inferred from homology"/>
<comment type="caution">
    <text evidence="4">The sequence shown here is derived from an EMBL/GenBank/DDBJ whole genome shotgun (WGS) entry which is preliminary data.</text>
</comment>
<feature type="compositionally biased region" description="Low complexity" evidence="2">
    <location>
        <begin position="652"/>
        <end position="664"/>
    </location>
</feature>
<feature type="domain" description="C-CAP/cofactor C-like" evidence="3">
    <location>
        <begin position="339"/>
        <end position="484"/>
    </location>
</feature>
<dbReference type="InterPro" id="IPR017901">
    <property type="entry name" value="C-CAP_CF_C-like"/>
</dbReference>
<dbReference type="Gene3D" id="2.160.20.70">
    <property type="match status" value="1"/>
</dbReference>
<organism evidence="4 5">
    <name type="scientific">Coccomyxa subellipsoidea</name>
    <dbReference type="NCBI Taxonomy" id="248742"/>
    <lineage>
        <taxon>Eukaryota</taxon>
        <taxon>Viridiplantae</taxon>
        <taxon>Chlorophyta</taxon>
        <taxon>core chlorophytes</taxon>
        <taxon>Trebouxiophyceae</taxon>
        <taxon>Trebouxiophyceae incertae sedis</taxon>
        <taxon>Coccomyxaceae</taxon>
        <taxon>Coccomyxa</taxon>
    </lineage>
</organism>
<keyword evidence="5" id="KW-1185">Reference proteome</keyword>
<sequence>MLAIRREVVDYGAIPLSSWLPHGDSTVAIQTWLRQCSDIAREDGTHRWVDVDSLAKSLNVPQQHAQILIDTIDALAEAPQEVVQRPEGVSEANTVDICAVALYMFAQLYIRQAQRADAMDVWPSSSPQAAAAGFSGSVFAQATPLGSEPSSNLSGFGSGAFMPAEPISPTRSGSSTSSPSRSNSGNASPFASPSVHFQQQKSNHLVRKELQAHLFAHQQLLAGYTDHIKRHTHALLQLVLNNPQKAEGSLHNGTICAAEFDRLGFLLRGSAESSPAQEGSPMEISPSPFQEDGWRLSAHVPQFLKGSQDSPISLAAVADWMSENIFDELEPADAMVSSPPKGGRRGDLAPAGIVQGGSVDIQGVCKSTVVRGEDNFPAGILRVTDCHDTVVYALAPLHYAKIAACSDCTIMVGAVGRVLKVERCERVQLVASAVRLSIASCHDCVFYLGVNRPPLLLGDNRFLQMAPYNTQYERLPVHMAKAGVTAEPNLWDRPVSLGREHRPATPDSDSATSAAGKARMPFTLLPSDKLLPLMVPFKGGPGPLCGGAASGGGSRMSADVGSFVGLGDSSGGGSGPLAPSPFRLPAAYEEAKERKVSAVSDLRNAVKAAALDDAKKRELQAVIQSYFKDWLMTSGNMRQVYDLARMEREEASSSAPNSHDSSNSLGNDAAMNMSTEPPL</sequence>
<feature type="compositionally biased region" description="Low complexity" evidence="2">
    <location>
        <begin position="505"/>
        <end position="515"/>
    </location>
</feature>
<dbReference type="Pfam" id="PF07986">
    <property type="entry name" value="TBCC"/>
    <property type="match status" value="1"/>
</dbReference>
<evidence type="ECO:0000256" key="2">
    <source>
        <dbReference type="SAM" id="MobiDB-lite"/>
    </source>
</evidence>
<evidence type="ECO:0000259" key="3">
    <source>
        <dbReference type="PROSITE" id="PS51329"/>
    </source>
</evidence>
<dbReference type="PANTHER" id="PTHR16052">
    <property type="entry name" value="TBCC DOMAIN-CONTAINING PROTEIN 1"/>
    <property type="match status" value="1"/>
</dbReference>
<feature type="region of interest" description="Disordered" evidence="2">
    <location>
        <begin position="647"/>
        <end position="679"/>
    </location>
</feature>
<feature type="region of interest" description="Disordered" evidence="2">
    <location>
        <begin position="150"/>
        <end position="202"/>
    </location>
</feature>
<evidence type="ECO:0000313" key="5">
    <source>
        <dbReference type="Proteomes" id="UP001491310"/>
    </source>
</evidence>
<feature type="region of interest" description="Disordered" evidence="2">
    <location>
        <begin position="498"/>
        <end position="517"/>
    </location>
</feature>
<dbReference type="Proteomes" id="UP001491310">
    <property type="component" value="Unassembled WGS sequence"/>
</dbReference>
<name>A0ABR2YY34_9CHLO</name>
<evidence type="ECO:0000256" key="1">
    <source>
        <dbReference type="ARBA" id="ARBA00008848"/>
    </source>
</evidence>